<dbReference type="Pfam" id="PF24573">
    <property type="entry name" value="HEAT_DAAF5"/>
    <property type="match status" value="1"/>
</dbReference>
<dbReference type="STRING" id="43151.W5JIG3"/>
<evidence type="ECO:0000259" key="1">
    <source>
        <dbReference type="Pfam" id="PF24573"/>
    </source>
</evidence>
<evidence type="ECO:0000313" key="5">
    <source>
        <dbReference type="Proteomes" id="UP000000673"/>
    </source>
</evidence>
<dbReference type="EnsemblMetazoa" id="ADAC005616-RA">
    <property type="protein sequence ID" value="ADAC005616-PA"/>
    <property type="gene ID" value="ADAC005616"/>
</dbReference>
<reference evidence="3" key="3">
    <citation type="journal article" date="2013" name="Nucleic Acids Res.">
        <title>The genome of Anopheles darlingi, the main neotropical malaria vector.</title>
        <authorList>
            <person name="Marinotti O."/>
            <person name="Cerqueira G.C."/>
            <person name="de Almeida L.G."/>
            <person name="Ferro M.I."/>
            <person name="Loreto E.L."/>
            <person name="Zaha A."/>
            <person name="Teixeira S.M."/>
            <person name="Wespiser A.R."/>
            <person name="Almeida E Silva A."/>
            <person name="Schlindwein A.D."/>
            <person name="Pacheco A.C."/>
            <person name="Silva A.L."/>
            <person name="Graveley B.R."/>
            <person name="Walenz B.P."/>
            <person name="Lima Bde A."/>
            <person name="Ribeiro C.A."/>
            <person name="Nunes-Silva C.G."/>
            <person name="de Carvalho C.R."/>
            <person name="Soares C.M."/>
            <person name="de Menezes C.B."/>
            <person name="Matiolli C."/>
            <person name="Caffrey D."/>
            <person name="Araujo D.A."/>
            <person name="de Oliveira D.M."/>
            <person name="Golenbock D."/>
            <person name="Grisard E.C."/>
            <person name="Fantinatti-Garboggini F."/>
            <person name="de Carvalho F.M."/>
            <person name="Barcellos F.G."/>
            <person name="Prosdocimi F."/>
            <person name="May G."/>
            <person name="Azevedo Junior G.M."/>
            <person name="Guimaraes G.M."/>
            <person name="Goldman G.H."/>
            <person name="Padilha I.Q."/>
            <person name="Batista Jda S."/>
            <person name="Ferro J.A."/>
            <person name="Ribeiro J.M."/>
            <person name="Fietto J.L."/>
            <person name="Dabbas K.M."/>
            <person name="Cerdeira L."/>
            <person name="Agnez-Lima L.F."/>
            <person name="Brocchi M."/>
            <person name="de Carvalho M.O."/>
            <person name="Teixeira Mde M."/>
            <person name="Diniz Maia Mde M."/>
            <person name="Goldman M.H."/>
            <person name="Cruz Schneider M.P."/>
            <person name="Felipe M.S."/>
            <person name="Hungria M."/>
            <person name="Nicolas M.F."/>
            <person name="Pereira M."/>
            <person name="Montes M.A."/>
            <person name="Cantao M.E."/>
            <person name="Vincentz M."/>
            <person name="Rafael M.S."/>
            <person name="Silverman N."/>
            <person name="Stoco P.H."/>
            <person name="Souza R.C."/>
            <person name="Vicentini R."/>
            <person name="Gazzinelli R.T."/>
            <person name="Neves Rde O."/>
            <person name="Silva R."/>
            <person name="Astolfi-Filho S."/>
            <person name="Maciel T.E."/>
            <person name="Urmenyi T.P."/>
            <person name="Tadei W.P."/>
            <person name="Camargo E.P."/>
            <person name="de Vasconcelos A.T."/>
        </authorList>
    </citation>
    <scope>NUCLEOTIDE SEQUENCE</scope>
</reference>
<reference evidence="3 5" key="1">
    <citation type="journal article" date="2010" name="BMC Genomics">
        <title>Combination of measures distinguishes pre-miRNAs from other stem-loops in the genome of the newly sequenced Anopheles darlingi.</title>
        <authorList>
            <person name="Mendes N.D."/>
            <person name="Freitas A.T."/>
            <person name="Vasconcelos A.T."/>
            <person name="Sagot M.F."/>
        </authorList>
    </citation>
    <scope>NUCLEOTIDE SEQUENCE</scope>
</reference>
<feature type="domain" description="Dynein axonemal assembly factor 5 HEAT-repeat" evidence="1">
    <location>
        <begin position="321"/>
        <end position="484"/>
    </location>
</feature>
<evidence type="ECO:0000313" key="4">
    <source>
        <dbReference type="EnsemblMetazoa" id="ADAC005616-PA"/>
    </source>
</evidence>
<feature type="domain" description="Dynein axonemal assembly factor 5 TPR repeats" evidence="2">
    <location>
        <begin position="19"/>
        <end position="304"/>
    </location>
</feature>
<dbReference type="InterPro" id="IPR052623">
    <property type="entry name" value="DAAF5"/>
</dbReference>
<gene>
    <name evidence="3" type="ORF">AND_005616</name>
</gene>
<dbReference type="Gene3D" id="1.25.10.10">
    <property type="entry name" value="Leucine-rich Repeat Variant"/>
    <property type="match status" value="2"/>
</dbReference>
<dbReference type="FunCoup" id="W5JIG3">
    <property type="interactions" value="571"/>
</dbReference>
<dbReference type="VEuPathDB" id="VectorBase:ADAR2_009969"/>
<evidence type="ECO:0000313" key="3">
    <source>
        <dbReference type="EMBL" id="ETN62685.1"/>
    </source>
</evidence>
<dbReference type="OMA" id="ENRPHTK"/>
<evidence type="ECO:0000259" key="2">
    <source>
        <dbReference type="Pfam" id="PF25757"/>
    </source>
</evidence>
<dbReference type="SUPFAM" id="SSF48371">
    <property type="entry name" value="ARM repeat"/>
    <property type="match status" value="1"/>
</dbReference>
<dbReference type="InterPro" id="IPR056497">
    <property type="entry name" value="HEAT_DAAF5"/>
</dbReference>
<dbReference type="AlphaFoldDB" id="W5JIG3"/>
<dbReference type="InterPro" id="IPR016024">
    <property type="entry name" value="ARM-type_fold"/>
</dbReference>
<evidence type="ECO:0008006" key="6">
    <source>
        <dbReference type="Google" id="ProtNLM"/>
    </source>
</evidence>
<dbReference type="EMBL" id="ADMH02001386">
    <property type="protein sequence ID" value="ETN62685.1"/>
    <property type="molecule type" value="Genomic_DNA"/>
</dbReference>
<dbReference type="GO" id="GO:0045505">
    <property type="term" value="F:dynein intermediate chain binding"/>
    <property type="evidence" value="ECO:0007669"/>
    <property type="project" value="TreeGrafter"/>
</dbReference>
<keyword evidence="5" id="KW-1185">Reference proteome</keyword>
<dbReference type="GO" id="GO:0036158">
    <property type="term" value="P:outer dynein arm assembly"/>
    <property type="evidence" value="ECO:0007669"/>
    <property type="project" value="TreeGrafter"/>
</dbReference>
<dbReference type="InterPro" id="IPR011989">
    <property type="entry name" value="ARM-like"/>
</dbReference>
<dbReference type="PANTHER" id="PTHR16216:SF2">
    <property type="entry name" value="DYNEIN AXONEMAL ASSEMBLY FACTOR 5"/>
    <property type="match status" value="1"/>
</dbReference>
<organism evidence="3">
    <name type="scientific">Anopheles darlingi</name>
    <name type="common">Mosquito</name>
    <dbReference type="NCBI Taxonomy" id="43151"/>
    <lineage>
        <taxon>Eukaryota</taxon>
        <taxon>Metazoa</taxon>
        <taxon>Ecdysozoa</taxon>
        <taxon>Arthropoda</taxon>
        <taxon>Hexapoda</taxon>
        <taxon>Insecta</taxon>
        <taxon>Pterygota</taxon>
        <taxon>Neoptera</taxon>
        <taxon>Endopterygota</taxon>
        <taxon>Diptera</taxon>
        <taxon>Nematocera</taxon>
        <taxon>Culicoidea</taxon>
        <taxon>Culicidae</taxon>
        <taxon>Anophelinae</taxon>
        <taxon>Anopheles</taxon>
    </lineage>
</organism>
<reference evidence="3" key="2">
    <citation type="submission" date="2010-05" db="EMBL/GenBank/DDBJ databases">
        <authorList>
            <person name="Almeida L.G."/>
            <person name="Nicolas M.F."/>
            <person name="Souza R.C."/>
            <person name="Vasconcelos A.T.R."/>
        </authorList>
    </citation>
    <scope>NUCLEOTIDE SEQUENCE</scope>
</reference>
<reference evidence="4" key="4">
    <citation type="submission" date="2015-06" db="UniProtKB">
        <authorList>
            <consortium name="EnsemblMetazoa"/>
        </authorList>
    </citation>
    <scope>IDENTIFICATION</scope>
</reference>
<sequence>MANDEENKLFIESFCTNVQNPDRSVRQRALKQFAGDFLPKQPATAYSALFDATYLHLLRCYSDRFESIRTQAVETIDLMLDRLPANDFYLGYIVPVLAKRIGQAEIIEDSEELRHLLLEQLERLVQMYRDPDGAAGDPLLKVFDEIVDILIKTLRDPYPAAQKKSCEIVMALGTATPSLHYRAEALVAPAKTVLSHRHSANRIVAVETLGLLSLHILSNGDRISEIIMAISPLLMDDVPYVRRACGRVGCLMLMKLRDRYSFFHRILPLVLNCLTDDTAEVRDDILARWKEAGELYYLENETELSKVALIEKLPEGYPIDRYTRPTLACRAIVQRSLRVVTLVLREMEEWKENIRLHATKLLKQIVLHAEGSFSTLYAEVNPVLAKACMDSDKSIVTEALSVCELLGILLEYDTWSKHVLLEFRKFPCLGQLRCIRTLYAHCGQCELKQKDIKLFAALLLDVDVCHNQKEDYQHELLEFCEVLVIDSLKGRDLTAMLEEITVSDGGDSEEQSLERMLYTVVLKVVAFCYESKETIREKGLNVLNRLDTDIDKLHEMHLASVLGRIGHLESEHSDASTSLMLLCGIVSICRFQESYFEPLRQTLEKALSHAAPEGKVKLFSAISVAILGWSEKNNQAIDVQLSLLKPFIDVLIAPYLVWAAGRSAESIRAMATACFASLAQGVNVDVYAALLPGYLNVLAGLIEDNNIATRVYTLKALLRLEPLDLESLKLLAFPIMSRLDDPSAEVRELAAICLGSLKLKSLADADEGTFDRWQEILKQIVSVMMLHLEHPEIKLRSAIFVSMKRLYADNRELISRLANEVPSGCSYKKDLDRITGTAVDEQ</sequence>
<protein>
    <recommendedName>
        <fullName evidence="6">Dynein assembly factor 5, axonemal</fullName>
    </recommendedName>
</protein>
<dbReference type="InterPro" id="IPR057978">
    <property type="entry name" value="TPR_DAAF5"/>
</dbReference>
<dbReference type="GO" id="GO:0003341">
    <property type="term" value="P:cilium movement"/>
    <property type="evidence" value="ECO:0007669"/>
    <property type="project" value="TreeGrafter"/>
</dbReference>
<accession>W5JIG3</accession>
<dbReference type="GO" id="GO:0036159">
    <property type="term" value="P:inner dynein arm assembly"/>
    <property type="evidence" value="ECO:0007669"/>
    <property type="project" value="TreeGrafter"/>
</dbReference>
<name>W5JIG3_ANODA</name>
<dbReference type="HOGENOM" id="CLU_010823_1_0_1"/>
<dbReference type="PANTHER" id="PTHR16216">
    <property type="entry name" value="DYNEIN ASSEMBLY FACTOR 5, AXONEMAL"/>
    <property type="match status" value="1"/>
</dbReference>
<dbReference type="eggNOG" id="ENOG502QRXT">
    <property type="taxonomic scope" value="Eukaryota"/>
</dbReference>
<proteinExistence type="predicted"/>
<dbReference type="Proteomes" id="UP000000673">
    <property type="component" value="Unassembled WGS sequence"/>
</dbReference>
<dbReference type="VEuPathDB" id="VectorBase:ADAC005616"/>
<dbReference type="Pfam" id="PF25757">
    <property type="entry name" value="TPR_DNAAF5"/>
    <property type="match status" value="1"/>
</dbReference>
<dbReference type="GO" id="GO:0005737">
    <property type="term" value="C:cytoplasm"/>
    <property type="evidence" value="ECO:0007669"/>
    <property type="project" value="TreeGrafter"/>
</dbReference>